<dbReference type="RefSeq" id="WP_163107763.1">
    <property type="nucleotide sequence ID" value="NZ_JAAAWO010000018.1"/>
</dbReference>
<comment type="caution">
    <text evidence="1">The sequence shown here is derived from an EMBL/GenBank/DDBJ whole genome shotgun (WGS) entry which is preliminary data.</text>
</comment>
<keyword evidence="2" id="KW-1185">Reference proteome</keyword>
<sequence length="228" mass="25591">MEISQTVKREIDSLIDIGNKIIQKASQARSTLEGNDLAEVSSWVTRIGQLVRKLYGENSQHFANFDRAISIDSFYSIHSNWYRQIAEVQGIALTINHDIENDLIGSIKGLLQAEIFANFLEIGEHLLSEGYKDAAAVTIGTVLEDGLRELCKRNNISITKPNGAPLTIEPLNTELAKSDIYSKLVQKQITSWAHIRNKAAHGQYSEYDKSQVEMMLLFVQSFAEQHLA</sequence>
<accession>A0A6N9TRI7</accession>
<proteinExistence type="predicted"/>
<evidence type="ECO:0008006" key="3">
    <source>
        <dbReference type="Google" id="ProtNLM"/>
    </source>
</evidence>
<dbReference type="Proteomes" id="UP000471381">
    <property type="component" value="Unassembled WGS sequence"/>
</dbReference>
<organism evidence="1 2">
    <name type="scientific">Alteromonas genovensis</name>
    <dbReference type="NCBI Taxonomy" id="471225"/>
    <lineage>
        <taxon>Bacteria</taxon>
        <taxon>Pseudomonadati</taxon>
        <taxon>Pseudomonadota</taxon>
        <taxon>Gammaproteobacteria</taxon>
        <taxon>Alteromonadales</taxon>
        <taxon>Alteromonadaceae</taxon>
        <taxon>Alteromonas/Salinimonas group</taxon>
        <taxon>Alteromonas</taxon>
    </lineage>
</organism>
<reference evidence="1 2" key="1">
    <citation type="submission" date="2020-01" db="EMBL/GenBank/DDBJ databases">
        <title>Genomes of bacteria type strains.</title>
        <authorList>
            <person name="Chen J."/>
            <person name="Zhu S."/>
            <person name="Yang J."/>
        </authorList>
    </citation>
    <scope>NUCLEOTIDE SEQUENCE [LARGE SCALE GENOMIC DNA]</scope>
    <source>
        <strain evidence="1 2">LMG 24078</strain>
    </source>
</reference>
<gene>
    <name evidence="1" type="ORF">GTQ48_17165</name>
</gene>
<protein>
    <recommendedName>
        <fullName evidence="3">DUF4145 domain-containing protein</fullName>
    </recommendedName>
</protein>
<evidence type="ECO:0000313" key="1">
    <source>
        <dbReference type="EMBL" id="NDW17248.1"/>
    </source>
</evidence>
<dbReference type="AlphaFoldDB" id="A0A6N9TRI7"/>
<evidence type="ECO:0000313" key="2">
    <source>
        <dbReference type="Proteomes" id="UP000471381"/>
    </source>
</evidence>
<name>A0A6N9TRI7_9ALTE</name>
<dbReference type="EMBL" id="JAAAWO010000018">
    <property type="protein sequence ID" value="NDW17248.1"/>
    <property type="molecule type" value="Genomic_DNA"/>
</dbReference>